<sequence>MHLLVSQTVETVSIARL</sequence>
<organism evidence="1">
    <name type="scientific">Arundo donax</name>
    <name type="common">Giant reed</name>
    <name type="synonym">Donax arundinaceus</name>
    <dbReference type="NCBI Taxonomy" id="35708"/>
    <lineage>
        <taxon>Eukaryota</taxon>
        <taxon>Viridiplantae</taxon>
        <taxon>Streptophyta</taxon>
        <taxon>Embryophyta</taxon>
        <taxon>Tracheophyta</taxon>
        <taxon>Spermatophyta</taxon>
        <taxon>Magnoliopsida</taxon>
        <taxon>Liliopsida</taxon>
        <taxon>Poales</taxon>
        <taxon>Poaceae</taxon>
        <taxon>PACMAD clade</taxon>
        <taxon>Arundinoideae</taxon>
        <taxon>Arundineae</taxon>
        <taxon>Arundo</taxon>
    </lineage>
</organism>
<proteinExistence type="predicted"/>
<reference evidence="1" key="2">
    <citation type="journal article" date="2015" name="Data Brief">
        <title>Shoot transcriptome of the giant reed, Arundo donax.</title>
        <authorList>
            <person name="Barrero R.A."/>
            <person name="Guerrero F.D."/>
            <person name="Moolhuijzen P."/>
            <person name="Goolsby J.A."/>
            <person name="Tidwell J."/>
            <person name="Bellgard S.E."/>
            <person name="Bellgard M.I."/>
        </authorList>
    </citation>
    <scope>NUCLEOTIDE SEQUENCE</scope>
    <source>
        <tissue evidence="1">Shoot tissue taken approximately 20 cm above the soil surface</tissue>
    </source>
</reference>
<dbReference type="AlphaFoldDB" id="A0A0A8ZFP3"/>
<name>A0A0A8ZFP3_ARUDO</name>
<evidence type="ECO:0000313" key="1">
    <source>
        <dbReference type="EMBL" id="JAD33687.1"/>
    </source>
</evidence>
<protein>
    <submittedName>
        <fullName evidence="1">Uncharacterized protein</fullName>
    </submittedName>
</protein>
<dbReference type="EMBL" id="GBRH01264208">
    <property type="protein sequence ID" value="JAD33687.1"/>
    <property type="molecule type" value="Transcribed_RNA"/>
</dbReference>
<accession>A0A0A8ZFP3</accession>
<reference evidence="1" key="1">
    <citation type="submission" date="2014-09" db="EMBL/GenBank/DDBJ databases">
        <authorList>
            <person name="Magalhaes I.L.F."/>
            <person name="Oliveira U."/>
            <person name="Santos F.R."/>
            <person name="Vidigal T.H.D.A."/>
            <person name="Brescovit A.D."/>
            <person name="Santos A.J."/>
        </authorList>
    </citation>
    <scope>NUCLEOTIDE SEQUENCE</scope>
    <source>
        <tissue evidence="1">Shoot tissue taken approximately 20 cm above the soil surface</tissue>
    </source>
</reference>